<dbReference type="InterPro" id="IPR012551">
    <property type="entry name" value="DUF1707_SHOCT-like"/>
</dbReference>
<comment type="caution">
    <text evidence="2">The sequence shown here is derived from an EMBL/GenBank/DDBJ whole genome shotgun (WGS) entry which is preliminary data.</text>
</comment>
<feature type="domain" description="DUF1707" evidence="1">
    <location>
        <begin position="10"/>
        <end position="62"/>
    </location>
</feature>
<name>A0ABV8VDT3_9NOCA</name>
<keyword evidence="3" id="KW-1185">Reference proteome</keyword>
<evidence type="ECO:0000313" key="2">
    <source>
        <dbReference type="EMBL" id="MFC4374205.1"/>
    </source>
</evidence>
<gene>
    <name evidence="2" type="ORF">ACFO5K_08805</name>
</gene>
<dbReference type="EMBL" id="JBHSDL010000008">
    <property type="protein sequence ID" value="MFC4374205.1"/>
    <property type="molecule type" value="Genomic_DNA"/>
</dbReference>
<evidence type="ECO:0000259" key="1">
    <source>
        <dbReference type="Pfam" id="PF08044"/>
    </source>
</evidence>
<reference evidence="3" key="1">
    <citation type="journal article" date="2019" name="Int. J. Syst. Evol. Microbiol.">
        <title>The Global Catalogue of Microorganisms (GCM) 10K type strain sequencing project: providing services to taxonomists for standard genome sequencing and annotation.</title>
        <authorList>
            <consortium name="The Broad Institute Genomics Platform"/>
            <consortium name="The Broad Institute Genome Sequencing Center for Infectious Disease"/>
            <person name="Wu L."/>
            <person name="Ma J."/>
        </authorList>
    </citation>
    <scope>NUCLEOTIDE SEQUENCE [LARGE SCALE GENOMIC DNA]</scope>
    <source>
        <strain evidence="3">IBRC-M 10490</strain>
    </source>
</reference>
<dbReference type="PANTHER" id="PTHR40763:SF5">
    <property type="entry name" value="MEMBRANE PROTEIN"/>
    <property type="match status" value="1"/>
</dbReference>
<evidence type="ECO:0000313" key="3">
    <source>
        <dbReference type="Proteomes" id="UP001595844"/>
    </source>
</evidence>
<dbReference type="RefSeq" id="WP_378558730.1">
    <property type="nucleotide sequence ID" value="NZ_JBHSDL010000008.1"/>
</dbReference>
<proteinExistence type="predicted"/>
<dbReference type="Proteomes" id="UP001595844">
    <property type="component" value="Unassembled WGS sequence"/>
</dbReference>
<organism evidence="2 3">
    <name type="scientific">Nocardia halotolerans</name>
    <dbReference type="NCBI Taxonomy" id="1755878"/>
    <lineage>
        <taxon>Bacteria</taxon>
        <taxon>Bacillati</taxon>
        <taxon>Actinomycetota</taxon>
        <taxon>Actinomycetes</taxon>
        <taxon>Mycobacteriales</taxon>
        <taxon>Nocardiaceae</taxon>
        <taxon>Nocardia</taxon>
    </lineage>
</organism>
<dbReference type="PANTHER" id="PTHR40763">
    <property type="entry name" value="MEMBRANE PROTEIN-RELATED"/>
    <property type="match status" value="1"/>
</dbReference>
<protein>
    <submittedName>
        <fullName evidence="2">DUF1707 domain-containing protein</fullName>
    </submittedName>
</protein>
<sequence>MAEALPDDDLRVGNPERERAIALLNDAFSAGYLEISEFEERSMVAYSARTRGELRGVLAQLPVAGQLFPDAVSRAAPVVPVPLGVQPMEIAADWTTVRRKGVWQVPARILVTGSWGTIDLNFVNAEFLGPSVDIELQVSVSTVKLMLGADHVIDTSGVDVIGWSSVKDKAGPPKRLGGQVIRLVGAISGMSGVVIRRR</sequence>
<dbReference type="Pfam" id="PF08044">
    <property type="entry name" value="DUF1707"/>
    <property type="match status" value="1"/>
</dbReference>
<accession>A0ABV8VDT3</accession>